<keyword evidence="2" id="KW-1185">Reference proteome</keyword>
<name>A0ABV0NXE2_9TELE</name>
<comment type="caution">
    <text evidence="1">The sequence shown here is derived from an EMBL/GenBank/DDBJ whole genome shotgun (WGS) entry which is preliminary data.</text>
</comment>
<feature type="non-terminal residue" evidence="1">
    <location>
        <position position="1"/>
    </location>
</feature>
<reference evidence="1 2" key="1">
    <citation type="submission" date="2021-06" db="EMBL/GenBank/DDBJ databases">
        <authorList>
            <person name="Palmer J.M."/>
        </authorList>
    </citation>
    <scope>NUCLEOTIDE SEQUENCE [LARGE SCALE GENOMIC DNA]</scope>
    <source>
        <strain evidence="1 2">GA_2019</strain>
        <tissue evidence="1">Muscle</tissue>
    </source>
</reference>
<evidence type="ECO:0000313" key="2">
    <source>
        <dbReference type="Proteomes" id="UP001476798"/>
    </source>
</evidence>
<proteinExistence type="predicted"/>
<dbReference type="EMBL" id="JAHRIO010051778">
    <property type="protein sequence ID" value="MEQ2175631.1"/>
    <property type="molecule type" value="Genomic_DNA"/>
</dbReference>
<protein>
    <submittedName>
        <fullName evidence="1">Uncharacterized protein</fullName>
    </submittedName>
</protein>
<accession>A0ABV0NXE2</accession>
<evidence type="ECO:0000313" key="1">
    <source>
        <dbReference type="EMBL" id="MEQ2175631.1"/>
    </source>
</evidence>
<dbReference type="Proteomes" id="UP001476798">
    <property type="component" value="Unassembled WGS sequence"/>
</dbReference>
<sequence>NFDNSSVNVEEELTTQVMAVYLAQDEFGHVDDLGIVIASSILLNCLGNLSKACYYLLGLTYALDLTIPNPEVQFLSISKDC</sequence>
<organism evidence="1 2">
    <name type="scientific">Goodea atripinnis</name>
    <dbReference type="NCBI Taxonomy" id="208336"/>
    <lineage>
        <taxon>Eukaryota</taxon>
        <taxon>Metazoa</taxon>
        <taxon>Chordata</taxon>
        <taxon>Craniata</taxon>
        <taxon>Vertebrata</taxon>
        <taxon>Euteleostomi</taxon>
        <taxon>Actinopterygii</taxon>
        <taxon>Neopterygii</taxon>
        <taxon>Teleostei</taxon>
        <taxon>Neoteleostei</taxon>
        <taxon>Acanthomorphata</taxon>
        <taxon>Ovalentaria</taxon>
        <taxon>Atherinomorphae</taxon>
        <taxon>Cyprinodontiformes</taxon>
        <taxon>Goodeidae</taxon>
        <taxon>Goodea</taxon>
    </lineage>
</organism>
<gene>
    <name evidence="1" type="ORF">GOODEAATRI_019865</name>
</gene>